<dbReference type="Proteomes" id="UP001143856">
    <property type="component" value="Unassembled WGS sequence"/>
</dbReference>
<protein>
    <submittedName>
        <fullName evidence="1">Uncharacterized protein</fullName>
    </submittedName>
</protein>
<evidence type="ECO:0000313" key="2">
    <source>
        <dbReference type="Proteomes" id="UP001143856"/>
    </source>
</evidence>
<organism evidence="1 2">
    <name type="scientific">Xylaria curta</name>
    <dbReference type="NCBI Taxonomy" id="42375"/>
    <lineage>
        <taxon>Eukaryota</taxon>
        <taxon>Fungi</taxon>
        <taxon>Dikarya</taxon>
        <taxon>Ascomycota</taxon>
        <taxon>Pezizomycotina</taxon>
        <taxon>Sordariomycetes</taxon>
        <taxon>Xylariomycetidae</taxon>
        <taxon>Xylariales</taxon>
        <taxon>Xylariaceae</taxon>
        <taxon>Xylaria</taxon>
    </lineage>
</organism>
<evidence type="ECO:0000313" key="1">
    <source>
        <dbReference type="EMBL" id="KAJ2988746.1"/>
    </source>
</evidence>
<accession>A0ACC1PAI6</accession>
<keyword evidence="2" id="KW-1185">Reference proteome</keyword>
<proteinExistence type="predicted"/>
<gene>
    <name evidence="1" type="ORF">NUW58_g3817</name>
</gene>
<name>A0ACC1PAI6_9PEZI</name>
<reference evidence="1" key="1">
    <citation type="submission" date="2022-10" db="EMBL/GenBank/DDBJ databases">
        <title>Genome Sequence of Xylaria curta.</title>
        <authorList>
            <person name="Buettner E."/>
        </authorList>
    </citation>
    <scope>NUCLEOTIDE SEQUENCE</scope>
    <source>
        <strain evidence="1">Babe10</strain>
    </source>
</reference>
<comment type="caution">
    <text evidence="1">The sequence shown here is derived from an EMBL/GenBank/DDBJ whole genome shotgun (WGS) entry which is preliminary data.</text>
</comment>
<dbReference type="EMBL" id="JAPDGR010000611">
    <property type="protein sequence ID" value="KAJ2988746.1"/>
    <property type="molecule type" value="Genomic_DNA"/>
</dbReference>
<sequence>MGLISVVRFLAPYLPLLPVEASLGCRPPGPVVPRPRDISRHALFTQATNKLRDALESVLVGDLEAGWAVENTSFSIGLHDSETRILPGPLGAFSVSSALGDATVPVWEYHHLAPTNTNGTKDLTRHSQYLVGSVSKVISDYILLRSGLDLDESVVVFLPELASAESLIAWNDVTLRHLANQVAGIPPNYGFSEYYYLKDYFESLGFPHIDDEAYAPCGITGLNSGCTREQFLKGMVEIHPVARPAERPVYSNIAFTLLMYAVGGQTGRNYSELLKTYVSIPLGLTNTVVSPGDDSKAVIPPVDNSWGSNYGDNAPGGGLVSSLSDLSVFIHGILDRSIFDSDTAVHEWLKPTSSTGSLYSLVGAPWEIFRAQNLTPDHPHVVDIYAKGGSAYGYQAQIAVVDEYGAGIVLLTAGSTLASSFIYDAILNMIVPTLDEIARIQAIEGGYAGTFVVGPVGSSTASSLATNRESERVTFNVTVTQDKDSLVLQCIERNGTDILASFQEIWSVTIGGFLALTPLKARMFPIDIRGKDSTTMLDGDERNILRQDWRIEWDLAPNGHTDLPGAGLSAGNCLAWTLTDWMYYGSDPIDRIVFVLDAGSGEVIGLEIPYLRSGILQPAKVF</sequence>